<sequence length="69" mass="7236">MPEAAIAASNCMRRCASMPSSCSDRPANRLPSVSCIARPSTTETMAEVASRLVKSMASSARRMGTTAIT</sequence>
<proteinExistence type="predicted"/>
<evidence type="ECO:0000313" key="2">
    <source>
        <dbReference type="Proteomes" id="UP000028547"/>
    </source>
</evidence>
<evidence type="ECO:0000313" key="1">
    <source>
        <dbReference type="EMBL" id="KFA90722.1"/>
    </source>
</evidence>
<dbReference type="Proteomes" id="UP000028547">
    <property type="component" value="Unassembled WGS sequence"/>
</dbReference>
<reference evidence="1 2" key="1">
    <citation type="submission" date="2014-07" db="EMBL/GenBank/DDBJ databases">
        <title>Draft Genome Sequence of Gephyronic Acid Producer, Cystobacter violaceus Strain Cb vi76.</title>
        <authorList>
            <person name="Stevens D.C."/>
            <person name="Young J."/>
            <person name="Carmichael R."/>
            <person name="Tan J."/>
            <person name="Taylor R.E."/>
        </authorList>
    </citation>
    <scope>NUCLEOTIDE SEQUENCE [LARGE SCALE GENOMIC DNA]</scope>
    <source>
        <strain evidence="1 2">Cb vi76</strain>
    </source>
</reference>
<dbReference type="RefSeq" id="WP_043401328.1">
    <property type="nucleotide sequence ID" value="NZ_JPMI01000178.1"/>
</dbReference>
<gene>
    <name evidence="1" type="ORF">Q664_26775</name>
</gene>
<name>A0A084SQI7_9BACT</name>
<accession>A0A084SQI7</accession>
<comment type="caution">
    <text evidence="1">The sequence shown here is derived from an EMBL/GenBank/DDBJ whole genome shotgun (WGS) entry which is preliminary data.</text>
</comment>
<dbReference type="EMBL" id="JPMI01000178">
    <property type="protein sequence ID" value="KFA90722.1"/>
    <property type="molecule type" value="Genomic_DNA"/>
</dbReference>
<dbReference type="AlphaFoldDB" id="A0A084SQI7"/>
<organism evidence="1 2">
    <name type="scientific">Archangium violaceum Cb vi76</name>
    <dbReference type="NCBI Taxonomy" id="1406225"/>
    <lineage>
        <taxon>Bacteria</taxon>
        <taxon>Pseudomonadati</taxon>
        <taxon>Myxococcota</taxon>
        <taxon>Myxococcia</taxon>
        <taxon>Myxococcales</taxon>
        <taxon>Cystobacterineae</taxon>
        <taxon>Archangiaceae</taxon>
        <taxon>Archangium</taxon>
    </lineage>
</organism>
<protein>
    <submittedName>
        <fullName evidence="1">Uncharacterized protein</fullName>
    </submittedName>
</protein>